<dbReference type="Proteomes" id="UP001499843">
    <property type="component" value="Unassembled WGS sequence"/>
</dbReference>
<keyword evidence="2" id="KW-1185">Reference proteome</keyword>
<gene>
    <name evidence="1" type="ORF">GCM10009850_119500</name>
</gene>
<dbReference type="EMBL" id="BAAAQX010000071">
    <property type="protein sequence ID" value="GAA2216481.1"/>
    <property type="molecule type" value="Genomic_DNA"/>
</dbReference>
<reference evidence="1 2" key="1">
    <citation type="journal article" date="2019" name="Int. J. Syst. Evol. Microbiol.">
        <title>The Global Catalogue of Microorganisms (GCM) 10K type strain sequencing project: providing services to taxonomists for standard genome sequencing and annotation.</title>
        <authorList>
            <consortium name="The Broad Institute Genomics Platform"/>
            <consortium name="The Broad Institute Genome Sequencing Center for Infectious Disease"/>
            <person name="Wu L."/>
            <person name="Ma J."/>
        </authorList>
    </citation>
    <scope>NUCLEOTIDE SEQUENCE [LARGE SCALE GENOMIC DNA]</scope>
    <source>
        <strain evidence="1 2">JCM 16114</strain>
    </source>
</reference>
<evidence type="ECO:0000313" key="2">
    <source>
        <dbReference type="Proteomes" id="UP001499843"/>
    </source>
</evidence>
<organism evidence="1 2">
    <name type="scientific">Nonomuraea monospora</name>
    <dbReference type="NCBI Taxonomy" id="568818"/>
    <lineage>
        <taxon>Bacteria</taxon>
        <taxon>Bacillati</taxon>
        <taxon>Actinomycetota</taxon>
        <taxon>Actinomycetes</taxon>
        <taxon>Streptosporangiales</taxon>
        <taxon>Streptosporangiaceae</taxon>
        <taxon>Nonomuraea</taxon>
    </lineage>
</organism>
<proteinExistence type="predicted"/>
<comment type="caution">
    <text evidence="1">The sequence shown here is derived from an EMBL/GenBank/DDBJ whole genome shotgun (WGS) entry which is preliminary data.</text>
</comment>
<accession>A0ABN3D3R1</accession>
<sequence>MLCAWRARELPRLVEPLRAAAAGITGAYERQAPALGRYRAGSTTVTT</sequence>
<evidence type="ECO:0000313" key="1">
    <source>
        <dbReference type="EMBL" id="GAA2216481.1"/>
    </source>
</evidence>
<protein>
    <submittedName>
        <fullName evidence="1">Uncharacterized protein</fullName>
    </submittedName>
</protein>
<name>A0ABN3D3R1_9ACTN</name>